<dbReference type="PROSITE" id="PS50156">
    <property type="entry name" value="SSD"/>
    <property type="match status" value="1"/>
</dbReference>
<feature type="transmembrane region" description="Helical" evidence="7">
    <location>
        <begin position="622"/>
        <end position="644"/>
    </location>
</feature>
<dbReference type="PANTHER" id="PTHR33406:SF11">
    <property type="entry name" value="MEMBRANE PROTEIN SCO6666-RELATED"/>
    <property type="match status" value="1"/>
</dbReference>
<evidence type="ECO:0000256" key="4">
    <source>
        <dbReference type="ARBA" id="ARBA00022692"/>
    </source>
</evidence>
<keyword evidence="3" id="KW-1003">Cell membrane</keyword>
<evidence type="ECO:0000256" key="7">
    <source>
        <dbReference type="SAM" id="Phobius"/>
    </source>
</evidence>
<feature type="transmembrane region" description="Helical" evidence="7">
    <location>
        <begin position="656"/>
        <end position="680"/>
    </location>
</feature>
<reference evidence="10" key="1">
    <citation type="journal article" date="2019" name="Int. J. Syst. Evol. Microbiol.">
        <title>The Global Catalogue of Microorganisms (GCM) 10K type strain sequencing project: providing services to taxonomists for standard genome sequencing and annotation.</title>
        <authorList>
            <consortium name="The Broad Institute Genomics Platform"/>
            <consortium name="The Broad Institute Genome Sequencing Center for Infectious Disease"/>
            <person name="Wu L."/>
            <person name="Ma J."/>
        </authorList>
    </citation>
    <scope>NUCLEOTIDE SEQUENCE [LARGE SCALE GENOMIC DNA]</scope>
    <source>
        <strain evidence="10">ZS-35-S2</strain>
    </source>
</reference>
<feature type="transmembrane region" description="Helical" evidence="7">
    <location>
        <begin position="204"/>
        <end position="224"/>
    </location>
</feature>
<comment type="caution">
    <text evidence="9">The sequence shown here is derived from an EMBL/GenBank/DDBJ whole genome shotgun (WGS) entry which is preliminary data.</text>
</comment>
<feature type="transmembrane region" description="Helical" evidence="7">
    <location>
        <begin position="177"/>
        <end position="197"/>
    </location>
</feature>
<evidence type="ECO:0000256" key="6">
    <source>
        <dbReference type="ARBA" id="ARBA00023136"/>
    </source>
</evidence>
<evidence type="ECO:0000256" key="2">
    <source>
        <dbReference type="ARBA" id="ARBA00010157"/>
    </source>
</evidence>
<feature type="transmembrane region" description="Helical" evidence="7">
    <location>
        <begin position="364"/>
        <end position="388"/>
    </location>
</feature>
<dbReference type="Pfam" id="PF03176">
    <property type="entry name" value="MMPL"/>
    <property type="match status" value="2"/>
</dbReference>
<dbReference type="Gene3D" id="1.20.1640.10">
    <property type="entry name" value="Multidrug efflux transporter AcrB transmembrane domain"/>
    <property type="match status" value="2"/>
</dbReference>
<evidence type="ECO:0000256" key="5">
    <source>
        <dbReference type="ARBA" id="ARBA00022989"/>
    </source>
</evidence>
<keyword evidence="10" id="KW-1185">Reference proteome</keyword>
<sequence length="722" mass="74175">MAALLYRLGVWTCRHRRTVLVAWLAVLVAAGTLAATAGGSYSDDFTIPGSRAQQTLDTVAEQFPASSGASAQVVLVAPAGHEVAEHKAVIAQSLAAAAKAPQVAGVVDPFTAKTVSPDGRVALAYVDYDEDRAHLADGSLQALEEVFRPAREAGLRVEVGGSAYGDSSGESGHGAEAAGLLIALVVLVITFGSLVAAGLPLLTALLGVGATVTGLATVAGTLTLPTTAPALALMLGLAVGIDYALFIVARHRSQLASGMPVAESAARAIGTAGTAVVFAGLTVVIALAGLTVVRIPFLTAMGLAAAAAVIVAVLVAVTLIPAVLGFAGHRLRPKPGSRAVRREAGDGQRTMGARWVRLVTRRPLVTTLAVVAALGVMAVPAAGLRLALTDHGSAPAASTQRQAYDLTAAAFGPGFNGPLLVLADLRNEADKPAAATALAGRLGAVDGVTATGSPQLSTDGRYALLTVIPETGPQDERTEQLVADLEAEGGASVGVTGVTAFGIDISELLSASLVPFALVVVGLAVLLLMVAFRSLVVPLKATLGFLLSVGATLGAVVAVFQWGWLADLIGVSRTGPVISFMPIILMAVLFGLAMDYEVFLVSRMHEEYARSGDPQRAVIRGFRASARVVAAAALIMISVFASFIPNGDATLKPIAFALAVGVLLDAFLIRMTLVPAVLALTRHGAWWLPRWLDRMLPNLDVEGAQLSRPTHEEHAPVPVRMV</sequence>
<evidence type="ECO:0000256" key="1">
    <source>
        <dbReference type="ARBA" id="ARBA00004651"/>
    </source>
</evidence>
<dbReference type="InterPro" id="IPR000731">
    <property type="entry name" value="SSD"/>
</dbReference>
<dbReference type="InterPro" id="IPR004869">
    <property type="entry name" value="MMPL_dom"/>
</dbReference>
<accession>A0ABW1KJS0</accession>
<feature type="transmembrane region" description="Helical" evidence="7">
    <location>
        <begin position="577"/>
        <end position="601"/>
    </location>
</feature>
<comment type="similarity">
    <text evidence="2">Belongs to the resistance-nodulation-cell division (RND) (TC 2.A.6) family. MmpL subfamily.</text>
</comment>
<organism evidence="9 10">
    <name type="scientific">Plantactinospora solaniradicis</name>
    <dbReference type="NCBI Taxonomy" id="1723736"/>
    <lineage>
        <taxon>Bacteria</taxon>
        <taxon>Bacillati</taxon>
        <taxon>Actinomycetota</taxon>
        <taxon>Actinomycetes</taxon>
        <taxon>Micromonosporales</taxon>
        <taxon>Micromonosporaceae</taxon>
        <taxon>Plantactinospora</taxon>
    </lineage>
</organism>
<evidence type="ECO:0000313" key="10">
    <source>
        <dbReference type="Proteomes" id="UP001596203"/>
    </source>
</evidence>
<gene>
    <name evidence="9" type="ORF">ACFP2T_38455</name>
</gene>
<dbReference type="RefSeq" id="WP_377431264.1">
    <property type="nucleotide sequence ID" value="NZ_JBHSPR010000054.1"/>
</dbReference>
<comment type="subcellular location">
    <subcellularLocation>
        <location evidence="1">Cell membrane</location>
        <topology evidence="1">Multi-pass membrane protein</topology>
    </subcellularLocation>
</comment>
<evidence type="ECO:0000256" key="3">
    <source>
        <dbReference type="ARBA" id="ARBA00022475"/>
    </source>
</evidence>
<evidence type="ECO:0000259" key="8">
    <source>
        <dbReference type="PROSITE" id="PS50156"/>
    </source>
</evidence>
<feature type="domain" description="SSD" evidence="8">
    <location>
        <begin position="178"/>
        <end position="326"/>
    </location>
</feature>
<keyword evidence="5 7" id="KW-1133">Transmembrane helix</keyword>
<dbReference type="Proteomes" id="UP001596203">
    <property type="component" value="Unassembled WGS sequence"/>
</dbReference>
<proteinExistence type="inferred from homology"/>
<dbReference type="InterPro" id="IPR050545">
    <property type="entry name" value="Mycobact_MmpL"/>
</dbReference>
<feature type="transmembrane region" description="Helical" evidence="7">
    <location>
        <begin position="230"/>
        <end position="249"/>
    </location>
</feature>
<feature type="transmembrane region" description="Helical" evidence="7">
    <location>
        <begin position="269"/>
        <end position="297"/>
    </location>
</feature>
<feature type="transmembrane region" description="Helical" evidence="7">
    <location>
        <begin position="544"/>
        <end position="565"/>
    </location>
</feature>
<feature type="transmembrane region" description="Helical" evidence="7">
    <location>
        <begin position="303"/>
        <end position="328"/>
    </location>
</feature>
<dbReference type="SUPFAM" id="SSF82866">
    <property type="entry name" value="Multidrug efflux transporter AcrB transmembrane domain"/>
    <property type="match status" value="2"/>
</dbReference>
<evidence type="ECO:0000313" key="9">
    <source>
        <dbReference type="EMBL" id="MFC6022034.1"/>
    </source>
</evidence>
<keyword evidence="4 7" id="KW-0812">Transmembrane</keyword>
<dbReference type="PANTHER" id="PTHR33406">
    <property type="entry name" value="MEMBRANE PROTEIN MJ1562-RELATED"/>
    <property type="match status" value="1"/>
</dbReference>
<name>A0ABW1KJS0_9ACTN</name>
<protein>
    <submittedName>
        <fullName evidence="9">MMPL family transporter</fullName>
    </submittedName>
</protein>
<dbReference type="EMBL" id="JBHSPR010000054">
    <property type="protein sequence ID" value="MFC6022034.1"/>
    <property type="molecule type" value="Genomic_DNA"/>
</dbReference>
<keyword evidence="6 7" id="KW-0472">Membrane</keyword>
<feature type="transmembrane region" description="Helical" evidence="7">
    <location>
        <begin position="513"/>
        <end position="532"/>
    </location>
</feature>